<proteinExistence type="predicted"/>
<accession>A0A9Q3FK13</accession>
<name>A0A9Q3FK13_9BASI</name>
<reference evidence="1" key="1">
    <citation type="submission" date="2021-03" db="EMBL/GenBank/DDBJ databases">
        <title>Draft genome sequence of rust myrtle Austropuccinia psidii MF-1, a brazilian biotype.</title>
        <authorList>
            <person name="Quecine M.C."/>
            <person name="Pachon D.M.R."/>
            <person name="Bonatelli M.L."/>
            <person name="Correr F.H."/>
            <person name="Franceschini L.M."/>
            <person name="Leite T.F."/>
            <person name="Margarido G.R.A."/>
            <person name="Almeida C.A."/>
            <person name="Ferrarezi J.A."/>
            <person name="Labate C.A."/>
        </authorList>
    </citation>
    <scope>NUCLEOTIDE SEQUENCE</scope>
    <source>
        <strain evidence="1">MF-1</strain>
    </source>
</reference>
<dbReference type="EMBL" id="AVOT02045182">
    <property type="protein sequence ID" value="MBW0540539.1"/>
    <property type="molecule type" value="Genomic_DNA"/>
</dbReference>
<protein>
    <submittedName>
        <fullName evidence="1">Uncharacterized protein</fullName>
    </submittedName>
</protein>
<sequence>MSSTSSSTNGTLSHTQNPIFSEEYLHNIAEIDKMQVRKRQILHQIALLQRANDGHDTEIALLLGELDVKDNIIQELQAEVLEELNTMEARLQRLLD</sequence>
<dbReference type="Proteomes" id="UP000765509">
    <property type="component" value="Unassembled WGS sequence"/>
</dbReference>
<gene>
    <name evidence="1" type="ORF">O181_080254</name>
</gene>
<keyword evidence="2" id="KW-1185">Reference proteome</keyword>
<organism evidence="1 2">
    <name type="scientific">Austropuccinia psidii MF-1</name>
    <dbReference type="NCBI Taxonomy" id="1389203"/>
    <lineage>
        <taxon>Eukaryota</taxon>
        <taxon>Fungi</taxon>
        <taxon>Dikarya</taxon>
        <taxon>Basidiomycota</taxon>
        <taxon>Pucciniomycotina</taxon>
        <taxon>Pucciniomycetes</taxon>
        <taxon>Pucciniales</taxon>
        <taxon>Sphaerophragmiaceae</taxon>
        <taxon>Austropuccinia</taxon>
    </lineage>
</organism>
<evidence type="ECO:0000313" key="2">
    <source>
        <dbReference type="Proteomes" id="UP000765509"/>
    </source>
</evidence>
<dbReference type="AlphaFoldDB" id="A0A9Q3FK13"/>
<comment type="caution">
    <text evidence="1">The sequence shown here is derived from an EMBL/GenBank/DDBJ whole genome shotgun (WGS) entry which is preliminary data.</text>
</comment>
<evidence type="ECO:0000313" key="1">
    <source>
        <dbReference type="EMBL" id="MBW0540539.1"/>
    </source>
</evidence>